<protein>
    <submittedName>
        <fullName evidence="1">Uncharacterized protein</fullName>
    </submittedName>
</protein>
<reference evidence="1 2" key="1">
    <citation type="submission" date="2023-01" db="EMBL/GenBank/DDBJ databases">
        <title>Analysis of 21 Apiospora genomes using comparative genomics revels a genus with tremendous synthesis potential of carbohydrate active enzymes and secondary metabolites.</title>
        <authorList>
            <person name="Sorensen T."/>
        </authorList>
    </citation>
    <scope>NUCLEOTIDE SEQUENCE [LARGE SCALE GENOMIC DNA]</scope>
    <source>
        <strain evidence="1 2">CBS 135458</strain>
    </source>
</reference>
<proteinExistence type="predicted"/>
<evidence type="ECO:0000313" key="2">
    <source>
        <dbReference type="Proteomes" id="UP001480595"/>
    </source>
</evidence>
<accession>A0ABR1V0F2</accession>
<organism evidence="1 2">
    <name type="scientific">Apiospora phragmitis</name>
    <dbReference type="NCBI Taxonomy" id="2905665"/>
    <lineage>
        <taxon>Eukaryota</taxon>
        <taxon>Fungi</taxon>
        <taxon>Dikarya</taxon>
        <taxon>Ascomycota</taxon>
        <taxon>Pezizomycotina</taxon>
        <taxon>Sordariomycetes</taxon>
        <taxon>Xylariomycetidae</taxon>
        <taxon>Amphisphaeriales</taxon>
        <taxon>Apiosporaceae</taxon>
        <taxon>Apiospora</taxon>
    </lineage>
</organism>
<sequence length="303" mass="33360">MALSIFNQFHKQDGPAATEAAAKALADQIATSPDPSDALAFAHWDLLKFSYANPQSIDYALRVYHHMCGLLPPDFQNPHGTGADAARRSLATFFQHQVQPLNPYRNPEDVGGGVVERDWDYDGAEYANVTFKRDDVLGSAENKDNKDSKLGEALKAVLDLREERTRTVTAWAAEGRAHALGVAKAGRGDQADLPKHLDALLDPAGMGHGYMYPWSKADFAAACVGVRAAAKTFLDECASSAEKREELLEGWKRGLAEFLLEGDQATGDEHKKFRDGDFYVKYHATVSPHPFPLFERLRKAIVC</sequence>
<dbReference type="GeneID" id="92091756"/>
<name>A0ABR1V0F2_9PEZI</name>
<dbReference type="Proteomes" id="UP001480595">
    <property type="component" value="Unassembled WGS sequence"/>
</dbReference>
<evidence type="ECO:0000313" key="1">
    <source>
        <dbReference type="EMBL" id="KAK8064646.1"/>
    </source>
</evidence>
<gene>
    <name evidence="1" type="ORF">PG994_007284</name>
</gene>
<keyword evidence="2" id="KW-1185">Reference proteome</keyword>
<dbReference type="RefSeq" id="XP_066715635.1">
    <property type="nucleotide sequence ID" value="XM_066858693.1"/>
</dbReference>
<dbReference type="EMBL" id="JAQQWL010000007">
    <property type="protein sequence ID" value="KAK8064646.1"/>
    <property type="molecule type" value="Genomic_DNA"/>
</dbReference>
<comment type="caution">
    <text evidence="1">The sequence shown here is derived from an EMBL/GenBank/DDBJ whole genome shotgun (WGS) entry which is preliminary data.</text>
</comment>